<keyword evidence="2" id="KW-1185">Reference proteome</keyword>
<dbReference type="AlphaFoldDB" id="A0A8J2JZZ8"/>
<dbReference type="Proteomes" id="UP000708208">
    <property type="component" value="Unassembled WGS sequence"/>
</dbReference>
<feature type="non-terminal residue" evidence="1">
    <location>
        <position position="1"/>
    </location>
</feature>
<dbReference type="EMBL" id="CAJVCH010145938">
    <property type="protein sequence ID" value="CAG7727254.1"/>
    <property type="molecule type" value="Genomic_DNA"/>
</dbReference>
<protein>
    <submittedName>
        <fullName evidence="1">Uncharacterized protein</fullName>
    </submittedName>
</protein>
<accession>A0A8J2JZZ8</accession>
<gene>
    <name evidence="1" type="ORF">AFUS01_LOCUS16106</name>
</gene>
<organism evidence="1 2">
    <name type="scientific">Allacma fusca</name>
    <dbReference type="NCBI Taxonomy" id="39272"/>
    <lineage>
        <taxon>Eukaryota</taxon>
        <taxon>Metazoa</taxon>
        <taxon>Ecdysozoa</taxon>
        <taxon>Arthropoda</taxon>
        <taxon>Hexapoda</taxon>
        <taxon>Collembola</taxon>
        <taxon>Symphypleona</taxon>
        <taxon>Sminthuridae</taxon>
        <taxon>Allacma</taxon>
    </lineage>
</organism>
<proteinExistence type="predicted"/>
<name>A0A8J2JZZ8_9HEXA</name>
<sequence length="74" mass="8762">MFTPPIKHLFEFRKTKATIVFYQSLPECQGTVSSIFFYWERNTGEKYIWQYSHNEKFTELNETGSSVKLACVMP</sequence>
<comment type="caution">
    <text evidence="1">The sequence shown here is derived from an EMBL/GenBank/DDBJ whole genome shotgun (WGS) entry which is preliminary data.</text>
</comment>
<evidence type="ECO:0000313" key="1">
    <source>
        <dbReference type="EMBL" id="CAG7727254.1"/>
    </source>
</evidence>
<reference evidence="1" key="1">
    <citation type="submission" date="2021-06" db="EMBL/GenBank/DDBJ databases">
        <authorList>
            <person name="Hodson N. C."/>
            <person name="Mongue J. A."/>
            <person name="Jaron S. K."/>
        </authorList>
    </citation>
    <scope>NUCLEOTIDE SEQUENCE</scope>
</reference>
<evidence type="ECO:0000313" key="2">
    <source>
        <dbReference type="Proteomes" id="UP000708208"/>
    </source>
</evidence>